<dbReference type="Gene3D" id="1.20.120.340">
    <property type="entry name" value="Flagellar protein FliS"/>
    <property type="match status" value="1"/>
</dbReference>
<name>A0ABV4H630_9ACTN</name>
<keyword evidence="3" id="KW-0963">Cytoplasm</keyword>
<dbReference type="PANTHER" id="PTHR34773:SF1">
    <property type="entry name" value="FLAGELLAR SECRETION CHAPERONE FLIS"/>
    <property type="match status" value="1"/>
</dbReference>
<evidence type="ECO:0000256" key="1">
    <source>
        <dbReference type="ARBA" id="ARBA00004514"/>
    </source>
</evidence>
<accession>A0ABV4H630</accession>
<organism evidence="6 7">
    <name type="scientific">Kineococcus halophytocola</name>
    <dbReference type="NCBI Taxonomy" id="3234027"/>
    <lineage>
        <taxon>Bacteria</taxon>
        <taxon>Bacillati</taxon>
        <taxon>Actinomycetota</taxon>
        <taxon>Actinomycetes</taxon>
        <taxon>Kineosporiales</taxon>
        <taxon>Kineosporiaceae</taxon>
        <taxon>Kineococcus</taxon>
    </lineage>
</organism>
<dbReference type="InterPro" id="IPR036584">
    <property type="entry name" value="FliS_sf"/>
</dbReference>
<evidence type="ECO:0000256" key="3">
    <source>
        <dbReference type="ARBA" id="ARBA00022490"/>
    </source>
</evidence>
<dbReference type="SUPFAM" id="SSF101116">
    <property type="entry name" value="Flagellar export chaperone FliS"/>
    <property type="match status" value="1"/>
</dbReference>
<keyword evidence="7" id="KW-1185">Reference proteome</keyword>
<dbReference type="Proteomes" id="UP001565927">
    <property type="component" value="Unassembled WGS sequence"/>
</dbReference>
<keyword evidence="6" id="KW-0282">Flagellum</keyword>
<dbReference type="CDD" id="cd16098">
    <property type="entry name" value="FliS"/>
    <property type="match status" value="1"/>
</dbReference>
<dbReference type="Pfam" id="PF02561">
    <property type="entry name" value="FliS"/>
    <property type="match status" value="1"/>
</dbReference>
<keyword evidence="4" id="KW-1005">Bacterial flagellum biogenesis</keyword>
<protein>
    <submittedName>
        <fullName evidence="6">Flagellar export chaperone FliS</fullName>
    </submittedName>
</protein>
<comment type="similarity">
    <text evidence="2">Belongs to the FliS family.</text>
</comment>
<dbReference type="PANTHER" id="PTHR34773">
    <property type="entry name" value="FLAGELLAR SECRETION CHAPERONE FLIS"/>
    <property type="match status" value="1"/>
</dbReference>
<dbReference type="EMBL" id="JBGFTU010000027">
    <property type="protein sequence ID" value="MEZ0166749.1"/>
    <property type="molecule type" value="Genomic_DNA"/>
</dbReference>
<dbReference type="NCBIfam" id="TIGR00208">
    <property type="entry name" value="fliS"/>
    <property type="match status" value="1"/>
</dbReference>
<keyword evidence="5" id="KW-0143">Chaperone</keyword>
<evidence type="ECO:0000256" key="2">
    <source>
        <dbReference type="ARBA" id="ARBA00008787"/>
    </source>
</evidence>
<comment type="subcellular location">
    <subcellularLocation>
        <location evidence="1">Cytoplasm</location>
        <location evidence="1">Cytosol</location>
    </subcellularLocation>
</comment>
<keyword evidence="6" id="KW-0966">Cell projection</keyword>
<sequence>MTAQTFGARGANRYLGDSLSTASPAALLVMLWDRLVLDLQRAEQAQLDGDRELAHRNLIHAQDIVHELRNSLQVGAWEGGDNLMALYTWLLKELSAANVSGDAARTAACRTETVEPLAEAWRQAALEHLSSTSAVAPGVA</sequence>
<gene>
    <name evidence="6" type="primary">fliS</name>
    <name evidence="6" type="ORF">AB2L27_18485</name>
</gene>
<reference evidence="6 7" key="1">
    <citation type="submission" date="2024-07" db="EMBL/GenBank/DDBJ databases">
        <authorList>
            <person name="Thanompreechachai J."/>
            <person name="Duangmal K."/>
        </authorList>
    </citation>
    <scope>NUCLEOTIDE SEQUENCE [LARGE SCALE GENOMIC DNA]</scope>
    <source>
        <strain evidence="6 7">LSe6-4</strain>
    </source>
</reference>
<evidence type="ECO:0000256" key="5">
    <source>
        <dbReference type="ARBA" id="ARBA00023186"/>
    </source>
</evidence>
<dbReference type="RefSeq" id="WP_370442962.1">
    <property type="nucleotide sequence ID" value="NZ_JBGFTU010000027.1"/>
</dbReference>
<dbReference type="InterPro" id="IPR003713">
    <property type="entry name" value="FliS"/>
</dbReference>
<evidence type="ECO:0000313" key="7">
    <source>
        <dbReference type="Proteomes" id="UP001565927"/>
    </source>
</evidence>
<evidence type="ECO:0000256" key="4">
    <source>
        <dbReference type="ARBA" id="ARBA00022795"/>
    </source>
</evidence>
<proteinExistence type="inferred from homology"/>
<evidence type="ECO:0000313" key="6">
    <source>
        <dbReference type="EMBL" id="MEZ0166749.1"/>
    </source>
</evidence>
<comment type="caution">
    <text evidence="6">The sequence shown here is derived from an EMBL/GenBank/DDBJ whole genome shotgun (WGS) entry which is preliminary data.</text>
</comment>
<keyword evidence="6" id="KW-0969">Cilium</keyword>